<dbReference type="EMBL" id="VSSQ01122167">
    <property type="protein sequence ID" value="MPN54187.1"/>
    <property type="molecule type" value="Genomic_DNA"/>
</dbReference>
<reference evidence="1" key="1">
    <citation type="submission" date="2019-08" db="EMBL/GenBank/DDBJ databases">
        <authorList>
            <person name="Kucharzyk K."/>
            <person name="Murdoch R.W."/>
            <person name="Higgins S."/>
            <person name="Loffler F."/>
        </authorList>
    </citation>
    <scope>NUCLEOTIDE SEQUENCE</scope>
</reference>
<accession>A0A645ISI1</accession>
<sequence>MAFSIQGFQSVKKLFTVFKGDDSCLLGEYVEIIGRFDLVHHVNKRFVPQTVTTADACHAESFGKCS</sequence>
<protein>
    <submittedName>
        <fullName evidence="1">Uncharacterized protein</fullName>
    </submittedName>
</protein>
<gene>
    <name evidence="1" type="ORF">SDC9_201856</name>
</gene>
<evidence type="ECO:0000313" key="1">
    <source>
        <dbReference type="EMBL" id="MPN54187.1"/>
    </source>
</evidence>
<proteinExistence type="predicted"/>
<organism evidence="1">
    <name type="scientific">bioreactor metagenome</name>
    <dbReference type="NCBI Taxonomy" id="1076179"/>
    <lineage>
        <taxon>unclassified sequences</taxon>
        <taxon>metagenomes</taxon>
        <taxon>ecological metagenomes</taxon>
    </lineage>
</organism>
<comment type="caution">
    <text evidence="1">The sequence shown here is derived from an EMBL/GenBank/DDBJ whole genome shotgun (WGS) entry which is preliminary data.</text>
</comment>
<name>A0A645ISI1_9ZZZZ</name>
<dbReference type="AlphaFoldDB" id="A0A645ISI1"/>